<dbReference type="AlphaFoldDB" id="A0A3M3JJ35"/>
<sequence>MKKQLITYVKYDIEGFDPRIHALNAFFTCFVDYEHSSKDFSISTVETDDAMAVMYFGATVDSVLVNAGHQTKNLYKLVKFITEKELWPTVTKKKGARIRFIGSKIESDKTFSQVVEALRIEKDPELNESIRTYDIRLFRIAYTAVGEVGHNRLMGLQPGASGRLAYSKIKTILRKSKDGFFKRLFKRIFKFLVFIAVVAIGYSILASGYLSSLHL</sequence>
<dbReference type="EMBL" id="RBOV01000227">
    <property type="protein sequence ID" value="RMN10870.1"/>
    <property type="molecule type" value="Genomic_DNA"/>
</dbReference>
<evidence type="ECO:0000313" key="3">
    <source>
        <dbReference type="Proteomes" id="UP000271468"/>
    </source>
</evidence>
<reference evidence="2 3" key="1">
    <citation type="submission" date="2018-08" db="EMBL/GenBank/DDBJ databases">
        <title>Recombination of ecologically and evolutionarily significant loci maintains genetic cohesion in the Pseudomonas syringae species complex.</title>
        <authorList>
            <person name="Dillon M."/>
            <person name="Thakur S."/>
            <person name="Almeida R.N.D."/>
            <person name="Weir B.S."/>
            <person name="Guttman D.S."/>
        </authorList>
    </citation>
    <scope>NUCLEOTIDE SEQUENCE [LARGE SCALE GENOMIC DNA]</scope>
    <source>
        <strain evidence="2 3">ICMP 12341</strain>
    </source>
</reference>
<keyword evidence="1" id="KW-0812">Transmembrane</keyword>
<dbReference type="Proteomes" id="UP000271468">
    <property type="component" value="Unassembled WGS sequence"/>
</dbReference>
<evidence type="ECO:0000313" key="2">
    <source>
        <dbReference type="EMBL" id="RMN10870.1"/>
    </source>
</evidence>
<comment type="caution">
    <text evidence="2">The sequence shown here is derived from an EMBL/GenBank/DDBJ whole genome shotgun (WGS) entry which is preliminary data.</text>
</comment>
<organism evidence="2 3">
    <name type="scientific">Pseudomonas syringae pv. coriandricola</name>
    <dbReference type="NCBI Taxonomy" id="264453"/>
    <lineage>
        <taxon>Bacteria</taxon>
        <taxon>Pseudomonadati</taxon>
        <taxon>Pseudomonadota</taxon>
        <taxon>Gammaproteobacteria</taxon>
        <taxon>Pseudomonadales</taxon>
        <taxon>Pseudomonadaceae</taxon>
        <taxon>Pseudomonas</taxon>
    </lineage>
</organism>
<proteinExistence type="predicted"/>
<dbReference type="RefSeq" id="WP_147461897.1">
    <property type="nucleotide sequence ID" value="NZ_RBOV01000227.1"/>
</dbReference>
<keyword evidence="1" id="KW-0472">Membrane</keyword>
<gene>
    <name evidence="2" type="ORF">ALQ65_01001</name>
</gene>
<protein>
    <submittedName>
        <fullName evidence="2">Uncharacterized protein</fullName>
    </submittedName>
</protein>
<evidence type="ECO:0000256" key="1">
    <source>
        <dbReference type="SAM" id="Phobius"/>
    </source>
</evidence>
<accession>A0A3M3JJ35</accession>
<keyword evidence="1" id="KW-1133">Transmembrane helix</keyword>
<feature type="transmembrane region" description="Helical" evidence="1">
    <location>
        <begin position="191"/>
        <end position="210"/>
    </location>
</feature>
<name>A0A3M3JJ35_9PSED</name>